<organism evidence="3 4">
    <name type="scientific">Duganella zoogloeoides</name>
    <dbReference type="NCBI Taxonomy" id="75659"/>
    <lineage>
        <taxon>Bacteria</taxon>
        <taxon>Pseudomonadati</taxon>
        <taxon>Pseudomonadota</taxon>
        <taxon>Betaproteobacteria</taxon>
        <taxon>Burkholderiales</taxon>
        <taxon>Oxalobacteraceae</taxon>
        <taxon>Telluria group</taxon>
        <taxon>Duganella</taxon>
    </lineage>
</organism>
<sequence>MTKQALILFAHGARAASWAAPFERLRDLTRARLPETQVELAFLELMEPRLPEMVAQMAAQGIAEVTVVPVFLGQGGHVLRDLPLMVEQLRSDHPQLSFKVIGAAGEDPAVLNALTDYCVNAL</sequence>
<dbReference type="SUPFAM" id="SSF53800">
    <property type="entry name" value="Chelatase"/>
    <property type="match status" value="1"/>
</dbReference>
<evidence type="ECO:0000313" key="3">
    <source>
        <dbReference type="EMBL" id="WQH03198.1"/>
    </source>
</evidence>
<evidence type="ECO:0000256" key="1">
    <source>
        <dbReference type="ARBA" id="ARBA00022723"/>
    </source>
</evidence>
<dbReference type="EMBL" id="CP140152">
    <property type="protein sequence ID" value="WQH03198.1"/>
    <property type="molecule type" value="Genomic_DNA"/>
</dbReference>
<evidence type="ECO:0000256" key="2">
    <source>
        <dbReference type="ARBA" id="ARBA00023239"/>
    </source>
</evidence>
<dbReference type="InterPro" id="IPR002762">
    <property type="entry name" value="CbiX-like"/>
</dbReference>
<dbReference type="Proteomes" id="UP001326110">
    <property type="component" value="Chromosome"/>
</dbReference>
<dbReference type="Pfam" id="PF01903">
    <property type="entry name" value="CbiX"/>
    <property type="match status" value="1"/>
</dbReference>
<evidence type="ECO:0000313" key="4">
    <source>
        <dbReference type="Proteomes" id="UP001326110"/>
    </source>
</evidence>
<keyword evidence="4" id="KW-1185">Reference proteome</keyword>
<accession>A0ABZ0XUT9</accession>
<dbReference type="PANTHER" id="PTHR33542:SF3">
    <property type="entry name" value="SIROHYDROCHLORIN FERROCHELATASE, CHLOROPLASTIC"/>
    <property type="match status" value="1"/>
</dbReference>
<proteinExistence type="predicted"/>
<gene>
    <name evidence="3" type="ORF">SR858_19380</name>
</gene>
<keyword evidence="1" id="KW-0479">Metal-binding</keyword>
<dbReference type="InterPro" id="IPR050963">
    <property type="entry name" value="Sirohydro_Cobaltochel/CbiX"/>
</dbReference>
<reference evidence="3 4" key="1">
    <citation type="submission" date="2023-11" db="EMBL/GenBank/DDBJ databases">
        <title>MicrobeMod: A computational toolkit for identifying prokaryotic methylation and restriction-modification with nanopore sequencing.</title>
        <authorList>
            <person name="Crits-Christoph A."/>
            <person name="Kang S.C."/>
            <person name="Lee H."/>
            <person name="Ostrov N."/>
        </authorList>
    </citation>
    <scope>NUCLEOTIDE SEQUENCE [LARGE SCALE GENOMIC DNA]</scope>
    <source>
        <strain evidence="3 4">ATCC 25935</strain>
    </source>
</reference>
<protein>
    <submittedName>
        <fullName evidence="3">CbiX/SirB N-terminal domain-containing protein</fullName>
    </submittedName>
</protein>
<dbReference type="CDD" id="cd03416">
    <property type="entry name" value="CbiX_SirB_N"/>
    <property type="match status" value="1"/>
</dbReference>
<dbReference type="RefSeq" id="WP_019921904.1">
    <property type="nucleotide sequence ID" value="NZ_CP140152.1"/>
</dbReference>
<dbReference type="GeneID" id="43163640"/>
<dbReference type="PANTHER" id="PTHR33542">
    <property type="entry name" value="SIROHYDROCHLORIN FERROCHELATASE, CHLOROPLASTIC"/>
    <property type="match status" value="1"/>
</dbReference>
<dbReference type="Gene3D" id="3.40.50.1400">
    <property type="match status" value="1"/>
</dbReference>
<name>A0ABZ0XUT9_9BURK</name>
<keyword evidence="2" id="KW-0456">Lyase</keyword>